<reference evidence="1" key="1">
    <citation type="submission" date="2023-04" db="EMBL/GenBank/DDBJ databases">
        <authorList>
            <consortium name="ELIXIR-Norway"/>
        </authorList>
    </citation>
    <scope>NUCLEOTIDE SEQUENCE [LARGE SCALE GENOMIC DNA]</scope>
</reference>
<keyword evidence="2" id="KW-1185">Reference proteome</keyword>
<proteinExistence type="predicted"/>
<name>A0ABN8Y404_RANTA</name>
<gene>
    <name evidence="1" type="ORF">MRATA1EN1_LOCUS4973</name>
</gene>
<sequence length="120" mass="13044">MARSFRLASTYPLGLAVNCIKIEEGADNGGGLHVSMNSLIWYPVFPFNNGAPGPSASVPTLLSSEVLLLLGFMRLAHHPQVSTPVLPSWCNLPWPLHINWSQPFTIAVIYCDTLVVSLVT</sequence>
<protein>
    <submittedName>
        <fullName evidence="1">Uncharacterized protein</fullName>
    </submittedName>
</protein>
<evidence type="ECO:0000313" key="1">
    <source>
        <dbReference type="EMBL" id="CAI9156011.1"/>
    </source>
</evidence>
<accession>A0ABN8Y404</accession>
<evidence type="ECO:0000313" key="2">
    <source>
        <dbReference type="Proteomes" id="UP001176941"/>
    </source>
</evidence>
<organism evidence="1 2">
    <name type="scientific">Rangifer tarandus platyrhynchus</name>
    <name type="common">Svalbard reindeer</name>
    <dbReference type="NCBI Taxonomy" id="3082113"/>
    <lineage>
        <taxon>Eukaryota</taxon>
        <taxon>Metazoa</taxon>
        <taxon>Chordata</taxon>
        <taxon>Craniata</taxon>
        <taxon>Vertebrata</taxon>
        <taxon>Euteleostomi</taxon>
        <taxon>Mammalia</taxon>
        <taxon>Eutheria</taxon>
        <taxon>Laurasiatheria</taxon>
        <taxon>Artiodactyla</taxon>
        <taxon>Ruminantia</taxon>
        <taxon>Pecora</taxon>
        <taxon>Cervidae</taxon>
        <taxon>Odocoileinae</taxon>
        <taxon>Rangifer</taxon>
    </lineage>
</organism>
<dbReference type="Proteomes" id="UP001176941">
    <property type="component" value="Chromosome 13"/>
</dbReference>
<dbReference type="EMBL" id="OX459949">
    <property type="protein sequence ID" value="CAI9156011.1"/>
    <property type="molecule type" value="Genomic_DNA"/>
</dbReference>